<dbReference type="GO" id="GO:0009307">
    <property type="term" value="P:DNA restriction-modification system"/>
    <property type="evidence" value="ECO:0007669"/>
    <property type="project" value="UniProtKB-KW"/>
</dbReference>
<evidence type="ECO:0000256" key="1">
    <source>
        <dbReference type="ARBA" id="ARBA00011900"/>
    </source>
</evidence>
<proteinExistence type="predicted"/>
<dbReference type="SUPFAM" id="SSF53335">
    <property type="entry name" value="S-adenosyl-L-methionine-dependent methyltransferases"/>
    <property type="match status" value="1"/>
</dbReference>
<dbReference type="InterPro" id="IPR002052">
    <property type="entry name" value="DNA_methylase_N6_adenine_CS"/>
</dbReference>
<comment type="catalytic activity">
    <reaction evidence="7">
        <text>a 2'-deoxyadenosine in DNA + S-adenosyl-L-methionine = an N(6)-methyl-2'-deoxyadenosine in DNA + S-adenosyl-L-homocysteine + H(+)</text>
        <dbReference type="Rhea" id="RHEA:15197"/>
        <dbReference type="Rhea" id="RHEA-COMP:12418"/>
        <dbReference type="Rhea" id="RHEA-COMP:12419"/>
        <dbReference type="ChEBI" id="CHEBI:15378"/>
        <dbReference type="ChEBI" id="CHEBI:57856"/>
        <dbReference type="ChEBI" id="CHEBI:59789"/>
        <dbReference type="ChEBI" id="CHEBI:90615"/>
        <dbReference type="ChEBI" id="CHEBI:90616"/>
        <dbReference type="EC" id="2.1.1.72"/>
    </reaction>
</comment>
<comment type="caution">
    <text evidence="10">The sequence shown here is derived from an EMBL/GenBank/DDBJ whole genome shotgun (WGS) entry which is preliminary data.</text>
</comment>
<sequence length="1123" mass="130706">MTITQIRQLLESPYHQKEWKFFLQTHFTNGKLYGDAHEIELSTNNIAKKCYSLGNYEIDDYTKIGIFEVQVKDNIKLARNRVGLRNVVEQITRQVAGAMVVFVQEDKWRFSYISKRKVLNTATNLIEDKQTNARRYTYLFGKGEKALTAAQRFDKLIQKQQGNLYQFLDLRDFEEAFSVEKLSKDFFKYYKEIYEDFVEFLTGKRYAKKGNRYVEQRVGEANWQLTHFFEQDDKQARDFCKRMMGRIVFLYFVQKKGWLAVPKDKTWGQGNPDYLYNLFQHSKHQDDFYYQELVPLFFNSLNNSDSENPARDRRYPYLNGGLFDPAQDSAFNKLQLPEHIFQKLFERFNEFNFTIYEDAPDEHTVAVDPEMLGHIFENLLEDNKAKGAFYTPKEIVHYMCRESLSNYIYAYAKKENDEQFKAKLNQYFEDYDVKKLSNEEIKNIDRALEDVKICDPAIGSGAFPMGLLHEIYNLKIPIEDNKGFKAKSPAVLKKHIIEESIYGVDIDAGAVDISRLRFWLSLIVDEESPQPLPNLNFKIVCANSLIPLGDITGFDMDERAAEARNDLEALRNEFFNTSSEEKLKLERKFKKIQTELLGLRELATSENYDIYTKLYEFNPFDDNSCSWFDPWWMFGVNNSFDIVIGNPPYGAKLDSDHKKLFKDLYSDVHMRTPDTFNYFISKSFRLLKDGGVLSFIVPNNLLFQGENSKTRDLLINKNQLRRVINLGDNTFESADVPTCIFVATRTDGKDYQISYSDNRKENIHRIDFFDTQKEISSFEVNMIPDLVIGIGGSQIKIIKDIDEKSFKIDDIALEVASGISTGGDKIFRISESFMLSENLEHELLRPVLVGAEIDKYSIKDTQYQVIYTARDTKIDNYPNIKQYLTEFKDKLENRSEARSGVMPWFSLNRQRYPLLFEETKIIMRQTSDSIRATIDNSGFYCLDSILVFKIEPRAEVSYRYALLMLNSKLNHLVYKNLTQEEGRVFAQVKPQNVRKLYIPKITLDEQKIFNILCDYLMFLNNPESDQVSMSTDNKAVAHYLQQVIDASIVELIYGSEMTSQNVNILKYVTKDLGSFEGPVSGENIGKVFNLWSMPESEVRNRLKIISLMCPDTAGKILNPSEED</sequence>
<keyword evidence="2 10" id="KW-0489">Methyltransferase</keyword>
<keyword evidence="3" id="KW-0808">Transferase</keyword>
<dbReference type="GO" id="GO:0003677">
    <property type="term" value="F:DNA binding"/>
    <property type="evidence" value="ECO:0007669"/>
    <property type="project" value="UniProtKB-KW"/>
</dbReference>
<reference evidence="11" key="1">
    <citation type="submission" date="2018-05" db="EMBL/GenBank/DDBJ databases">
        <title>Pedobacter paludis sp. nov., isolated from wetland soil.</title>
        <authorList>
            <person name="Zhang Y."/>
        </authorList>
    </citation>
    <scope>NUCLEOTIDE SEQUENCE [LARGE SCALE GENOMIC DNA]</scope>
    <source>
        <strain evidence="11">R-8</strain>
    </source>
</reference>
<dbReference type="Gene3D" id="3.40.50.150">
    <property type="entry name" value="Vaccinia Virus protein VP39"/>
    <property type="match status" value="1"/>
</dbReference>
<evidence type="ECO:0000256" key="5">
    <source>
        <dbReference type="ARBA" id="ARBA00022747"/>
    </source>
</evidence>
<name>A0A317F421_9SPHI</name>
<gene>
    <name evidence="10" type="ORF">DF947_01415</name>
</gene>
<evidence type="ECO:0000256" key="6">
    <source>
        <dbReference type="ARBA" id="ARBA00023125"/>
    </source>
</evidence>
<dbReference type="PANTHER" id="PTHR33841:SF1">
    <property type="entry name" value="DNA METHYLTRANSFERASE A"/>
    <property type="match status" value="1"/>
</dbReference>
<evidence type="ECO:0000256" key="3">
    <source>
        <dbReference type="ARBA" id="ARBA00022679"/>
    </source>
</evidence>
<keyword evidence="11" id="KW-1185">Reference proteome</keyword>
<accession>A0A317F421</accession>
<dbReference type="PRINTS" id="PR00507">
    <property type="entry name" value="N12N6MTFRASE"/>
</dbReference>
<keyword evidence="5" id="KW-0680">Restriction system</keyword>
<dbReference type="EMBL" id="QGNY01000001">
    <property type="protein sequence ID" value="PWS33312.1"/>
    <property type="molecule type" value="Genomic_DNA"/>
</dbReference>
<evidence type="ECO:0000313" key="11">
    <source>
        <dbReference type="Proteomes" id="UP000245391"/>
    </source>
</evidence>
<keyword evidence="4" id="KW-0949">S-adenosyl-L-methionine</keyword>
<evidence type="ECO:0000256" key="2">
    <source>
        <dbReference type="ARBA" id="ARBA00022603"/>
    </source>
</evidence>
<keyword evidence="6" id="KW-0238">DNA-binding</keyword>
<dbReference type="PANTHER" id="PTHR33841">
    <property type="entry name" value="DNA METHYLTRANSFERASE YEEA-RELATED"/>
    <property type="match status" value="1"/>
</dbReference>
<evidence type="ECO:0000256" key="7">
    <source>
        <dbReference type="ARBA" id="ARBA00047942"/>
    </source>
</evidence>
<evidence type="ECO:0000259" key="8">
    <source>
        <dbReference type="Pfam" id="PF07669"/>
    </source>
</evidence>
<dbReference type="Proteomes" id="UP000245391">
    <property type="component" value="Unassembled WGS sequence"/>
</dbReference>
<organism evidence="10 11">
    <name type="scientific">Pedobacter paludis</name>
    <dbReference type="NCBI Taxonomy" id="2203212"/>
    <lineage>
        <taxon>Bacteria</taxon>
        <taxon>Pseudomonadati</taxon>
        <taxon>Bacteroidota</taxon>
        <taxon>Sphingobacteriia</taxon>
        <taxon>Sphingobacteriales</taxon>
        <taxon>Sphingobacteriaceae</taxon>
        <taxon>Pedobacter</taxon>
    </lineage>
</organism>
<dbReference type="GO" id="GO:0009007">
    <property type="term" value="F:site-specific DNA-methyltransferase (adenine-specific) activity"/>
    <property type="evidence" value="ECO:0007669"/>
    <property type="project" value="UniProtKB-EC"/>
</dbReference>
<protein>
    <recommendedName>
        <fullName evidence="1">site-specific DNA-methyltransferase (adenine-specific)</fullName>
        <ecNumber evidence="1">2.1.1.72</ecNumber>
    </recommendedName>
</protein>
<dbReference type="EC" id="2.1.1.72" evidence="1"/>
<dbReference type="Pfam" id="PF12950">
    <property type="entry name" value="TaqI_C"/>
    <property type="match status" value="1"/>
</dbReference>
<evidence type="ECO:0000256" key="4">
    <source>
        <dbReference type="ARBA" id="ARBA00022691"/>
    </source>
</evidence>
<evidence type="ECO:0000259" key="9">
    <source>
        <dbReference type="Pfam" id="PF12950"/>
    </source>
</evidence>
<feature type="domain" description="Type II methyltransferase M.TaqI-like" evidence="8">
    <location>
        <begin position="499"/>
        <end position="729"/>
    </location>
</feature>
<dbReference type="InterPro" id="IPR011639">
    <property type="entry name" value="MethylTrfase_TaqI-like_dom"/>
</dbReference>
<dbReference type="Pfam" id="PF07669">
    <property type="entry name" value="Eco57I"/>
    <property type="match status" value="1"/>
</dbReference>
<dbReference type="GO" id="GO:0032259">
    <property type="term" value="P:methylation"/>
    <property type="evidence" value="ECO:0007669"/>
    <property type="project" value="UniProtKB-KW"/>
</dbReference>
<feature type="domain" description="TaqI-like C-terminal specificity" evidence="9">
    <location>
        <begin position="846"/>
        <end position="996"/>
    </location>
</feature>
<dbReference type="InterPro" id="IPR050953">
    <property type="entry name" value="N4_N6_ade-DNA_methylase"/>
</dbReference>
<dbReference type="InterPro" id="IPR025931">
    <property type="entry name" value="TaqI_C"/>
</dbReference>
<dbReference type="AlphaFoldDB" id="A0A317F421"/>
<evidence type="ECO:0000313" key="10">
    <source>
        <dbReference type="EMBL" id="PWS33312.1"/>
    </source>
</evidence>
<dbReference type="InterPro" id="IPR029063">
    <property type="entry name" value="SAM-dependent_MTases_sf"/>
</dbReference>
<dbReference type="PROSITE" id="PS00092">
    <property type="entry name" value="N6_MTASE"/>
    <property type="match status" value="1"/>
</dbReference>